<evidence type="ECO:0000313" key="9">
    <source>
        <dbReference type="EMBL" id="ADG70755.1"/>
    </source>
</evidence>
<feature type="binding site" evidence="7">
    <location>
        <position position="323"/>
    </location>
    <ligand>
        <name>N-formimidoyl-L-glutamate</name>
        <dbReference type="ChEBI" id="CHEBI:58928"/>
    </ligand>
</feature>
<feature type="binding site" evidence="7">
    <location>
        <position position="74"/>
    </location>
    <ligand>
        <name>Fe(3+)</name>
        <dbReference type="ChEBI" id="CHEBI:29034"/>
    </ligand>
</feature>
<evidence type="ECO:0000256" key="7">
    <source>
        <dbReference type="HAMAP-Rule" id="MF_00372"/>
    </source>
</evidence>
<organism evidence="9 10">
    <name type="scientific">Brachyspira murdochii (strain ATCC 51284 / DSM 12563 / 56-150)</name>
    <name type="common">Serpulina murdochii</name>
    <dbReference type="NCBI Taxonomy" id="526224"/>
    <lineage>
        <taxon>Bacteria</taxon>
        <taxon>Pseudomonadati</taxon>
        <taxon>Spirochaetota</taxon>
        <taxon>Spirochaetia</taxon>
        <taxon>Brachyspirales</taxon>
        <taxon>Brachyspiraceae</taxon>
        <taxon>Brachyspira</taxon>
    </lineage>
</organism>
<comment type="similarity">
    <text evidence="7">Belongs to the metallo-dependent hydrolases superfamily. HutI family.</text>
</comment>
<protein>
    <recommendedName>
        <fullName evidence="1 7">Imidazolonepropionase</fullName>
        <ecNumber evidence="1 7">3.5.2.7</ecNumber>
    </recommendedName>
    <alternativeName>
        <fullName evidence="7">Imidazolone-5-propionate hydrolase</fullName>
    </alternativeName>
</protein>
<keyword evidence="2 7" id="KW-0479">Metal-binding</keyword>
<gene>
    <name evidence="7" type="primary">hutI</name>
    <name evidence="9" type="ordered locus">Bmur_0655</name>
</gene>
<accession>D5U7G7</accession>
<comment type="pathway">
    <text evidence="7">Amino-acid degradation; L-histidine degradation into L-glutamate; N-formimidoyl-L-glutamate from L-histidine: step 3/3.</text>
</comment>
<keyword evidence="7" id="KW-0963">Cytoplasm</keyword>
<feature type="binding site" evidence="7">
    <location>
        <position position="83"/>
    </location>
    <ligand>
        <name>4-imidazolone-5-propanoate</name>
        <dbReference type="ChEBI" id="CHEBI:77893"/>
    </ligand>
</feature>
<evidence type="ECO:0000256" key="5">
    <source>
        <dbReference type="ARBA" id="ARBA00022833"/>
    </source>
</evidence>
<dbReference type="PANTHER" id="PTHR42752">
    <property type="entry name" value="IMIDAZOLONEPROPIONASE"/>
    <property type="match status" value="1"/>
</dbReference>
<evidence type="ECO:0000313" key="10">
    <source>
        <dbReference type="Proteomes" id="UP000001915"/>
    </source>
</evidence>
<proteinExistence type="inferred from homology"/>
<dbReference type="GO" id="GO:0050480">
    <property type="term" value="F:imidazolonepropionase activity"/>
    <property type="evidence" value="ECO:0007669"/>
    <property type="project" value="UniProtKB-UniRule"/>
</dbReference>
<dbReference type="InterPro" id="IPR005920">
    <property type="entry name" value="HutI"/>
</dbReference>
<feature type="binding site" evidence="7">
    <location>
        <position position="245"/>
    </location>
    <ligand>
        <name>Fe(3+)</name>
        <dbReference type="ChEBI" id="CHEBI:29034"/>
    </ligand>
</feature>
<dbReference type="STRING" id="526224.Bmur_0655"/>
<feature type="binding site" evidence="7">
    <location>
        <position position="321"/>
    </location>
    <ligand>
        <name>N-formimidoyl-L-glutamate</name>
        <dbReference type="ChEBI" id="CHEBI:58928"/>
    </ligand>
</feature>
<sequence>MLDIIIKNIGTLVTAEGSSPLYGKNQGKVKVYNNICIGIKNGIIEYIGETPNEKARKTINANGALATSGLVDCHTHFVYGGSREDEMYDIVTGHMGYSDIIKAGYGILSTVKDTRLQTENALYKKSVPILDSMIKYGTTTVEGKSGYGLTVKDEIKILNVMKKLNENHKIDIVSTFMGGHVVPDEYKNDRAGYVNLICNEMIPKIVKLGLAEFCDVFCENCGLNMEESHNILDAARKHNLKLKIHSDQLETSGGSYLAARFKAVSAEHLIMADDRCMDVIKKQGVIAVLLPNASFYLGMPYARARYMVEKGIPIAIASDYNPGSSTCFNMQFIMKLAYLIYRLKPEEILNASTINAACAINRGKEIGTIEVGKKADIIIWNTKKLNFLLYTLDNNLCSIVFKSGEIAYSNTDI</sequence>
<evidence type="ECO:0000256" key="6">
    <source>
        <dbReference type="ARBA" id="ARBA00023004"/>
    </source>
</evidence>
<dbReference type="HOGENOM" id="CLU_041647_0_1_12"/>
<dbReference type="GO" id="GO:0019556">
    <property type="term" value="P:L-histidine catabolic process to glutamate and formamide"/>
    <property type="evidence" value="ECO:0007669"/>
    <property type="project" value="UniProtKB-UniRule"/>
</dbReference>
<dbReference type="InterPro" id="IPR032466">
    <property type="entry name" value="Metal_Hydrolase"/>
</dbReference>
<evidence type="ECO:0000256" key="4">
    <source>
        <dbReference type="ARBA" id="ARBA00022808"/>
    </source>
</evidence>
<dbReference type="InterPro" id="IPR011059">
    <property type="entry name" value="Metal-dep_hydrolase_composite"/>
</dbReference>
<feature type="binding site" evidence="7">
    <location>
        <position position="76"/>
    </location>
    <ligand>
        <name>Zn(2+)</name>
        <dbReference type="ChEBI" id="CHEBI:29105"/>
    </ligand>
</feature>
<dbReference type="HAMAP" id="MF_00372">
    <property type="entry name" value="HutI"/>
    <property type="match status" value="1"/>
</dbReference>
<feature type="binding site" evidence="7">
    <location>
        <position position="324"/>
    </location>
    <ligand>
        <name>4-imidazolone-5-propanoate</name>
        <dbReference type="ChEBI" id="CHEBI:77893"/>
    </ligand>
</feature>
<feature type="binding site" evidence="7">
    <location>
        <position position="245"/>
    </location>
    <ligand>
        <name>Zn(2+)</name>
        <dbReference type="ChEBI" id="CHEBI:29105"/>
    </ligand>
</feature>
<dbReference type="Proteomes" id="UP000001915">
    <property type="component" value="Chromosome"/>
</dbReference>
<dbReference type="InterPro" id="IPR006680">
    <property type="entry name" value="Amidohydro-rel"/>
</dbReference>
<dbReference type="FunFam" id="3.20.20.140:FF:000007">
    <property type="entry name" value="Imidazolonepropionase"/>
    <property type="match status" value="1"/>
</dbReference>
<dbReference type="AlphaFoldDB" id="D5U7G7"/>
<dbReference type="GO" id="GO:0005506">
    <property type="term" value="F:iron ion binding"/>
    <property type="evidence" value="ECO:0007669"/>
    <property type="project" value="UniProtKB-UniRule"/>
</dbReference>
<feature type="binding site" evidence="7">
    <location>
        <position position="319"/>
    </location>
    <ligand>
        <name>Fe(3+)</name>
        <dbReference type="ChEBI" id="CHEBI:29034"/>
    </ligand>
</feature>
<feature type="binding site" evidence="7">
    <location>
        <position position="319"/>
    </location>
    <ligand>
        <name>Zn(2+)</name>
        <dbReference type="ChEBI" id="CHEBI:29105"/>
    </ligand>
</feature>
<dbReference type="SUPFAM" id="SSF51338">
    <property type="entry name" value="Composite domain of metallo-dependent hydrolases"/>
    <property type="match status" value="1"/>
</dbReference>
<dbReference type="CDD" id="cd01296">
    <property type="entry name" value="Imidazolone-5PH"/>
    <property type="match status" value="1"/>
</dbReference>
<dbReference type="EC" id="3.5.2.7" evidence="1 7"/>
<dbReference type="SUPFAM" id="SSF51556">
    <property type="entry name" value="Metallo-dependent hydrolases"/>
    <property type="match status" value="1"/>
</dbReference>
<feature type="binding site" evidence="7">
    <location>
        <position position="180"/>
    </location>
    <ligand>
        <name>4-imidazolone-5-propanoate</name>
        <dbReference type="ChEBI" id="CHEBI:77893"/>
    </ligand>
</feature>
<comment type="function">
    <text evidence="7">Catalyzes the hydrolytic cleavage of the carbon-nitrogen bond in imidazolone-5-propanoate to yield N-formimidoyl-L-glutamate. It is the third step in the universal histidine degradation pathway.</text>
</comment>
<feature type="binding site" evidence="7">
    <location>
        <position position="147"/>
    </location>
    <ligand>
        <name>N-formimidoyl-L-glutamate</name>
        <dbReference type="ChEBI" id="CHEBI:58928"/>
    </ligand>
</feature>
<keyword evidence="5 7" id="KW-0862">Zinc</keyword>
<feature type="binding site" evidence="7">
    <location>
        <position position="248"/>
    </location>
    <ligand>
        <name>4-imidazolone-5-propanoate</name>
        <dbReference type="ChEBI" id="CHEBI:77893"/>
    </ligand>
</feature>
<dbReference type="GO" id="GO:0019557">
    <property type="term" value="P:L-histidine catabolic process to glutamate and formate"/>
    <property type="evidence" value="ECO:0007669"/>
    <property type="project" value="UniProtKB-UniPathway"/>
</dbReference>
<feature type="domain" description="Amidohydrolase-related" evidence="8">
    <location>
        <begin position="67"/>
        <end position="404"/>
    </location>
</feature>
<comment type="cofactor">
    <cofactor evidence="7">
        <name>Zn(2+)</name>
        <dbReference type="ChEBI" id="CHEBI:29105"/>
    </cofactor>
    <cofactor evidence="7">
        <name>Fe(3+)</name>
        <dbReference type="ChEBI" id="CHEBI:29034"/>
    </cofactor>
    <text evidence="7">Binds 1 zinc or iron ion per subunit.</text>
</comment>
<dbReference type="OrthoDB" id="9767366at2"/>
<dbReference type="EMBL" id="CP001959">
    <property type="protein sequence ID" value="ADG70755.1"/>
    <property type="molecule type" value="Genomic_DNA"/>
</dbReference>
<dbReference type="Gene3D" id="3.20.20.140">
    <property type="entry name" value="Metal-dependent hydrolases"/>
    <property type="match status" value="1"/>
</dbReference>
<dbReference type="KEGG" id="brm:Bmur_0655"/>
<dbReference type="RefSeq" id="WP_013113181.1">
    <property type="nucleotide sequence ID" value="NC_014150.1"/>
</dbReference>
<dbReference type="NCBIfam" id="TIGR01224">
    <property type="entry name" value="hutI"/>
    <property type="match status" value="1"/>
</dbReference>
<dbReference type="UniPathway" id="UPA00379">
    <property type="reaction ID" value="UER00551"/>
</dbReference>
<evidence type="ECO:0000256" key="2">
    <source>
        <dbReference type="ARBA" id="ARBA00022723"/>
    </source>
</evidence>
<comment type="catalytic activity">
    <reaction evidence="7">
        <text>4-imidazolone-5-propanoate + H2O = N-formimidoyl-L-glutamate</text>
        <dbReference type="Rhea" id="RHEA:23660"/>
        <dbReference type="ChEBI" id="CHEBI:15377"/>
        <dbReference type="ChEBI" id="CHEBI:58928"/>
        <dbReference type="ChEBI" id="CHEBI:77893"/>
        <dbReference type="EC" id="3.5.2.7"/>
    </reaction>
</comment>
<dbReference type="GO" id="GO:0005737">
    <property type="term" value="C:cytoplasm"/>
    <property type="evidence" value="ECO:0007669"/>
    <property type="project" value="UniProtKB-SubCell"/>
</dbReference>
<evidence type="ECO:0000256" key="1">
    <source>
        <dbReference type="ARBA" id="ARBA00012864"/>
    </source>
</evidence>
<keyword evidence="4 7" id="KW-0369">Histidine metabolism</keyword>
<feature type="binding site" evidence="7">
    <location>
        <position position="74"/>
    </location>
    <ligand>
        <name>Zn(2+)</name>
        <dbReference type="ChEBI" id="CHEBI:29105"/>
    </ligand>
</feature>
<dbReference type="GO" id="GO:0008270">
    <property type="term" value="F:zinc ion binding"/>
    <property type="evidence" value="ECO:0007669"/>
    <property type="project" value="UniProtKB-UniRule"/>
</dbReference>
<comment type="subcellular location">
    <subcellularLocation>
        <location evidence="7">Cytoplasm</location>
    </subcellularLocation>
</comment>
<evidence type="ECO:0000259" key="8">
    <source>
        <dbReference type="Pfam" id="PF01979"/>
    </source>
</evidence>
<dbReference type="PANTHER" id="PTHR42752:SF1">
    <property type="entry name" value="IMIDAZOLONEPROPIONASE-RELATED"/>
    <property type="match status" value="1"/>
</dbReference>
<feature type="binding site" evidence="7">
    <location>
        <position position="147"/>
    </location>
    <ligand>
        <name>4-imidazolone-5-propanoate</name>
        <dbReference type="ChEBI" id="CHEBI:77893"/>
    </ligand>
</feature>
<dbReference type="Gene3D" id="2.30.40.10">
    <property type="entry name" value="Urease, subunit C, domain 1"/>
    <property type="match status" value="1"/>
</dbReference>
<dbReference type="Pfam" id="PF01979">
    <property type="entry name" value="Amidohydro_1"/>
    <property type="match status" value="1"/>
</dbReference>
<feature type="binding site" evidence="7">
    <location>
        <position position="76"/>
    </location>
    <ligand>
        <name>Fe(3+)</name>
        <dbReference type="ChEBI" id="CHEBI:29034"/>
    </ligand>
</feature>
<name>D5U7G7_BRAM5</name>
<keyword evidence="6 7" id="KW-0408">Iron</keyword>
<evidence type="ECO:0000256" key="3">
    <source>
        <dbReference type="ARBA" id="ARBA00022801"/>
    </source>
</evidence>
<keyword evidence="3 7" id="KW-0378">Hydrolase</keyword>
<dbReference type="eggNOG" id="COG1228">
    <property type="taxonomic scope" value="Bacteria"/>
</dbReference>
<reference evidence="9 10" key="1">
    <citation type="journal article" date="2010" name="Stand. Genomic Sci.">
        <title>Complete genome sequence of Brachyspira murdochii type strain (56-150).</title>
        <authorList>
            <person name="Pati A."/>
            <person name="Sikorski J."/>
            <person name="Gronow S."/>
            <person name="Munk C."/>
            <person name="Lapidus A."/>
            <person name="Copeland A."/>
            <person name="Glavina Del Tio T."/>
            <person name="Nolan M."/>
            <person name="Lucas S."/>
            <person name="Chen F."/>
            <person name="Tice H."/>
            <person name="Cheng J.F."/>
            <person name="Han C."/>
            <person name="Detter J.C."/>
            <person name="Bruce D."/>
            <person name="Tapia R."/>
            <person name="Goodwin L."/>
            <person name="Pitluck S."/>
            <person name="Liolios K."/>
            <person name="Ivanova N."/>
            <person name="Mavromatis K."/>
            <person name="Mikhailova N."/>
            <person name="Chen A."/>
            <person name="Palaniappan K."/>
            <person name="Land M."/>
            <person name="Hauser L."/>
            <person name="Chang Y.J."/>
            <person name="Jeffries C.D."/>
            <person name="Spring S."/>
            <person name="Rohde M."/>
            <person name="Goker M."/>
            <person name="Bristow J."/>
            <person name="Eisen J.A."/>
            <person name="Markowitz V."/>
            <person name="Hugenholtz P."/>
            <person name="Kyrpides N.C."/>
            <person name="Klenk H.P."/>
        </authorList>
    </citation>
    <scope>NUCLEOTIDE SEQUENCE [LARGE SCALE GENOMIC DNA]</scope>
    <source>
        <strain evidence="10">ATCC 51284 / DSM 12563 / 56-150</strain>
    </source>
</reference>